<accession>A0A0A9GY93</accession>
<sequence length="160" mass="16172">MVDARGAHAGSRAAGHGTLLGGGTPDGLVGGRLPWEEDGLLLGVAGYARLALHPGEVAAGVDHDGEVALGRPDANGDHVLEAAKREAEACTSGGCAARSGEVQAVDGVDSGLVPAEKGGVVEGALMATGRRARPVDNLKCSRRNWIGRRRRGRAVGAGQQ</sequence>
<evidence type="ECO:0000313" key="2">
    <source>
        <dbReference type="EMBL" id="JAE28514.1"/>
    </source>
</evidence>
<protein>
    <submittedName>
        <fullName evidence="2">Uncharacterized protein</fullName>
    </submittedName>
</protein>
<dbReference type="EMBL" id="GBRH01169382">
    <property type="protein sequence ID" value="JAE28514.1"/>
    <property type="molecule type" value="Transcribed_RNA"/>
</dbReference>
<feature type="region of interest" description="Disordered" evidence="1">
    <location>
        <begin position="1"/>
        <end position="23"/>
    </location>
</feature>
<organism evidence="2">
    <name type="scientific">Arundo donax</name>
    <name type="common">Giant reed</name>
    <name type="synonym">Donax arundinaceus</name>
    <dbReference type="NCBI Taxonomy" id="35708"/>
    <lineage>
        <taxon>Eukaryota</taxon>
        <taxon>Viridiplantae</taxon>
        <taxon>Streptophyta</taxon>
        <taxon>Embryophyta</taxon>
        <taxon>Tracheophyta</taxon>
        <taxon>Spermatophyta</taxon>
        <taxon>Magnoliopsida</taxon>
        <taxon>Liliopsida</taxon>
        <taxon>Poales</taxon>
        <taxon>Poaceae</taxon>
        <taxon>PACMAD clade</taxon>
        <taxon>Arundinoideae</taxon>
        <taxon>Arundineae</taxon>
        <taxon>Arundo</taxon>
    </lineage>
</organism>
<dbReference type="AlphaFoldDB" id="A0A0A9GY93"/>
<reference evidence="2" key="1">
    <citation type="submission" date="2014-09" db="EMBL/GenBank/DDBJ databases">
        <authorList>
            <person name="Magalhaes I.L.F."/>
            <person name="Oliveira U."/>
            <person name="Santos F.R."/>
            <person name="Vidigal T.H.D.A."/>
            <person name="Brescovit A.D."/>
            <person name="Santos A.J."/>
        </authorList>
    </citation>
    <scope>NUCLEOTIDE SEQUENCE</scope>
    <source>
        <tissue evidence="2">Shoot tissue taken approximately 20 cm above the soil surface</tissue>
    </source>
</reference>
<evidence type="ECO:0000256" key="1">
    <source>
        <dbReference type="SAM" id="MobiDB-lite"/>
    </source>
</evidence>
<name>A0A0A9GY93_ARUDO</name>
<feature type="compositionally biased region" description="Low complexity" evidence="1">
    <location>
        <begin position="7"/>
        <end position="17"/>
    </location>
</feature>
<proteinExistence type="predicted"/>
<reference evidence="2" key="2">
    <citation type="journal article" date="2015" name="Data Brief">
        <title>Shoot transcriptome of the giant reed, Arundo donax.</title>
        <authorList>
            <person name="Barrero R.A."/>
            <person name="Guerrero F.D."/>
            <person name="Moolhuijzen P."/>
            <person name="Goolsby J.A."/>
            <person name="Tidwell J."/>
            <person name="Bellgard S.E."/>
            <person name="Bellgard M.I."/>
        </authorList>
    </citation>
    <scope>NUCLEOTIDE SEQUENCE</scope>
    <source>
        <tissue evidence="2">Shoot tissue taken approximately 20 cm above the soil surface</tissue>
    </source>
</reference>